<dbReference type="Proteomes" id="UP001139104">
    <property type="component" value="Unassembled WGS sequence"/>
</dbReference>
<keyword evidence="1" id="KW-0472">Membrane</keyword>
<accession>A0ABS9Z3L5</accession>
<dbReference type="RefSeq" id="WP_243066090.1">
    <property type="nucleotide sequence ID" value="NZ_JAIVFK010000002.1"/>
</dbReference>
<gene>
    <name evidence="2" type="ORF">K2U94_04640</name>
</gene>
<evidence type="ECO:0000313" key="3">
    <source>
        <dbReference type="Proteomes" id="UP001139104"/>
    </source>
</evidence>
<evidence type="ECO:0000256" key="1">
    <source>
        <dbReference type="SAM" id="Phobius"/>
    </source>
</evidence>
<reference evidence="2" key="1">
    <citation type="journal article" date="2022" name="ISME J.">
        <title>Identification of active gaseous-alkane degraders at natural gas seeps.</title>
        <authorList>
            <person name="Farhan Ul Haque M."/>
            <person name="Hernandez M."/>
            <person name="Crombie A.T."/>
            <person name="Murrell J.C."/>
        </authorList>
    </citation>
    <scope>NUCLEOTIDE SEQUENCE</scope>
    <source>
        <strain evidence="2">PC2</strain>
    </source>
</reference>
<dbReference type="InterPro" id="IPR050445">
    <property type="entry name" value="Bact_polysacc_biosynth/exp"/>
</dbReference>
<dbReference type="PANTHER" id="PTHR32309">
    <property type="entry name" value="TYROSINE-PROTEIN KINASE"/>
    <property type="match status" value="1"/>
</dbReference>
<keyword evidence="3" id="KW-1185">Reference proteome</keyword>
<comment type="caution">
    <text evidence="2">The sequence shown here is derived from an EMBL/GenBank/DDBJ whole genome shotgun (WGS) entry which is preliminary data.</text>
</comment>
<name>A0ABS9Z3L5_9HYPH</name>
<evidence type="ECO:0000313" key="2">
    <source>
        <dbReference type="EMBL" id="MCI4682056.1"/>
    </source>
</evidence>
<dbReference type="EMBL" id="JAIVFP010000001">
    <property type="protein sequence ID" value="MCI4682056.1"/>
    <property type="molecule type" value="Genomic_DNA"/>
</dbReference>
<feature type="transmembrane region" description="Helical" evidence="1">
    <location>
        <begin position="41"/>
        <end position="59"/>
    </location>
</feature>
<proteinExistence type="predicted"/>
<sequence>MGNILKPKAATGLTIQLDGSLAQRAAGAALKWAPASRRSRLYILAVMLPTLWAMLYYGLIASKRYVSEAQFVVRSVSSQRLSGLQMFFRSFGLSPAADDANAVESYLQSRDAVRALAGKLPLREMFGRKEADVFARFPHFYLWPRNSFERLYDYYLERVTVVRDPTTGITDLRVIAFDPRDAQEIAQELLQLAEAMVNRMNARAEKDAVKSSLDDLAMANARLAASQKSLAAYRKEAQFLDPASTSASILETITSLSSDLASATALAEEMKKTSPANPAIFSMSQKINSLRDAIDAERQKIAGGDRAVAAKLARYEQLLLDEKLAETGVEAANVSLEVARQDARKQSIYVEEVVEPNLADESTEPQRLRMIATVFVLSFAIFGVIWLLVAGTKEHVVR</sequence>
<organism evidence="2 3">
    <name type="scientific">Candidatus Rhodoblastus alkanivorans</name>
    <dbReference type="NCBI Taxonomy" id="2954117"/>
    <lineage>
        <taxon>Bacteria</taxon>
        <taxon>Pseudomonadati</taxon>
        <taxon>Pseudomonadota</taxon>
        <taxon>Alphaproteobacteria</taxon>
        <taxon>Hyphomicrobiales</taxon>
        <taxon>Rhodoblastaceae</taxon>
        <taxon>Rhodoblastus</taxon>
    </lineage>
</organism>
<keyword evidence="1" id="KW-0812">Transmembrane</keyword>
<dbReference type="PANTHER" id="PTHR32309:SF13">
    <property type="entry name" value="FERRIC ENTEROBACTIN TRANSPORT PROTEIN FEPE"/>
    <property type="match status" value="1"/>
</dbReference>
<keyword evidence="1" id="KW-1133">Transmembrane helix</keyword>
<feature type="transmembrane region" description="Helical" evidence="1">
    <location>
        <begin position="370"/>
        <end position="389"/>
    </location>
</feature>
<protein>
    <submittedName>
        <fullName evidence="2">Capsule biosynthesis protein</fullName>
    </submittedName>
</protein>